<dbReference type="InterPro" id="IPR013785">
    <property type="entry name" value="Aldolase_TIM"/>
</dbReference>
<organism evidence="7 8">
    <name type="scientific">Geoglobus acetivorans</name>
    <dbReference type="NCBI Taxonomy" id="565033"/>
    <lineage>
        <taxon>Archaea</taxon>
        <taxon>Methanobacteriati</taxon>
        <taxon>Methanobacteriota</taxon>
        <taxon>Archaeoglobi</taxon>
        <taxon>Archaeoglobales</taxon>
        <taxon>Archaeoglobaceae</taxon>
        <taxon>Geoglobus</taxon>
    </lineage>
</organism>
<name>A0A0A7GIL1_GEOAI</name>
<dbReference type="InterPro" id="IPR058240">
    <property type="entry name" value="rSAM_sf"/>
</dbReference>
<dbReference type="PANTHER" id="PTHR43409">
    <property type="entry name" value="ANAEROBIC MAGNESIUM-PROTOPORPHYRIN IX MONOMETHYL ESTER CYCLASE-RELATED"/>
    <property type="match status" value="1"/>
</dbReference>
<keyword evidence="5" id="KW-0411">Iron-sulfur</keyword>
<feature type="domain" description="Radical SAM core" evidence="6">
    <location>
        <begin position="11"/>
        <end position="243"/>
    </location>
</feature>
<dbReference type="SFLD" id="SFLDS00029">
    <property type="entry name" value="Radical_SAM"/>
    <property type="match status" value="1"/>
</dbReference>
<evidence type="ECO:0000256" key="4">
    <source>
        <dbReference type="ARBA" id="ARBA00023004"/>
    </source>
</evidence>
<reference evidence="7 8" key="1">
    <citation type="journal article" date="2015" name="Appl. Environ. Microbiol.">
        <title>The Geoglobus acetivorans genome: Fe(III) reduction, acetate utilization, autotrophic growth, and degradation of aromatic compounds in a hyperthermophilic archaeon.</title>
        <authorList>
            <person name="Mardanov A.V."/>
            <person name="Slododkina G.B."/>
            <person name="Slobodkin A.I."/>
            <person name="Beletsky A.V."/>
            <person name="Gavrilov S.N."/>
            <person name="Kublanov I.V."/>
            <person name="Bonch-Osmolovskaya E.A."/>
            <person name="Skryabin K.G."/>
            <person name="Ravin N.V."/>
        </authorList>
    </citation>
    <scope>NUCLEOTIDE SEQUENCE [LARGE SCALE GENOMIC DNA]</scope>
    <source>
        <strain evidence="7 8">SBH6</strain>
    </source>
</reference>
<comment type="cofactor">
    <cofactor evidence="1">
        <name>[4Fe-4S] cluster</name>
        <dbReference type="ChEBI" id="CHEBI:49883"/>
    </cofactor>
</comment>
<dbReference type="CDD" id="cd01335">
    <property type="entry name" value="Radical_SAM"/>
    <property type="match status" value="1"/>
</dbReference>
<gene>
    <name evidence="7" type="ORF">GACE_1748</name>
</gene>
<dbReference type="EMBL" id="CP009552">
    <property type="protein sequence ID" value="AIY90777.1"/>
    <property type="molecule type" value="Genomic_DNA"/>
</dbReference>
<evidence type="ECO:0000313" key="7">
    <source>
        <dbReference type="EMBL" id="AIY90777.1"/>
    </source>
</evidence>
<evidence type="ECO:0000256" key="5">
    <source>
        <dbReference type="ARBA" id="ARBA00023014"/>
    </source>
</evidence>
<dbReference type="GO" id="GO:0003824">
    <property type="term" value="F:catalytic activity"/>
    <property type="evidence" value="ECO:0007669"/>
    <property type="project" value="InterPro"/>
</dbReference>
<keyword evidence="3" id="KW-0479">Metal-binding</keyword>
<dbReference type="Pfam" id="PF04055">
    <property type="entry name" value="Radical_SAM"/>
    <property type="match status" value="1"/>
</dbReference>
<dbReference type="SFLD" id="SFLDG01082">
    <property type="entry name" value="B12-binding_domain_containing"/>
    <property type="match status" value="1"/>
</dbReference>
<keyword evidence="4" id="KW-0408">Iron</keyword>
<dbReference type="GeneID" id="24798324"/>
<dbReference type="AlphaFoldDB" id="A0A0A7GIL1"/>
<evidence type="ECO:0000256" key="3">
    <source>
        <dbReference type="ARBA" id="ARBA00022723"/>
    </source>
</evidence>
<dbReference type="Proteomes" id="UP000030624">
    <property type="component" value="Chromosome"/>
</dbReference>
<dbReference type="PANTHER" id="PTHR43409:SF4">
    <property type="entry name" value="RADICAL SAM SUPERFAMILY PROTEIN"/>
    <property type="match status" value="1"/>
</dbReference>
<evidence type="ECO:0000313" key="8">
    <source>
        <dbReference type="Proteomes" id="UP000030624"/>
    </source>
</evidence>
<dbReference type="InterPro" id="IPR006638">
    <property type="entry name" value="Elp3/MiaA/NifB-like_rSAM"/>
</dbReference>
<dbReference type="PROSITE" id="PS51918">
    <property type="entry name" value="RADICAL_SAM"/>
    <property type="match status" value="1"/>
</dbReference>
<dbReference type="SMART" id="SM00729">
    <property type="entry name" value="Elp3"/>
    <property type="match status" value="1"/>
</dbReference>
<dbReference type="STRING" id="565033.GACE_1748"/>
<evidence type="ECO:0000259" key="6">
    <source>
        <dbReference type="PROSITE" id="PS51918"/>
    </source>
</evidence>
<sequence>MFELYDMPLFRPPSEAHSLIIQATIGCSHNKCTFCGMYKMKKFRVKSVEEIKKEMEIFKKFYPKTRRIFLADGNALCMETDDLLKILRYARKLFPDLERVSAYATPMDILEKTGEELGELAHEGLKMIYLGVESGDDQILEEIRKGVDSEKMVKAGRKAIESGMILSVTAITGLGGKDLSYKHAKNTAKTLNRMKPQFTAFLTLMIVENTPLYPKMKKGEFRPLNQTEVLQELRWVIEDLDYSTVFRANHASNYLPIKANLPEDRDRILKLIDHAMEHPEILRPEYMRAL</sequence>
<keyword evidence="2" id="KW-0949">S-adenosyl-L-methionine</keyword>
<protein>
    <submittedName>
        <fullName evidence="7">Oxygen-independent coproporphyrinogen III oxidase</fullName>
    </submittedName>
</protein>
<dbReference type="eggNOG" id="arCOG01363">
    <property type="taxonomic scope" value="Archaea"/>
</dbReference>
<dbReference type="GO" id="GO:0051536">
    <property type="term" value="F:iron-sulfur cluster binding"/>
    <property type="evidence" value="ECO:0007669"/>
    <property type="project" value="UniProtKB-KW"/>
</dbReference>
<dbReference type="KEGG" id="gac:GACE_1748"/>
<dbReference type="SFLD" id="SFLDG01095">
    <property type="entry name" value="Uncharacterised_Radical_SAM_Su"/>
    <property type="match status" value="1"/>
</dbReference>
<dbReference type="SUPFAM" id="SSF102114">
    <property type="entry name" value="Radical SAM enzymes"/>
    <property type="match status" value="1"/>
</dbReference>
<proteinExistence type="predicted"/>
<dbReference type="InterPro" id="IPR007197">
    <property type="entry name" value="rSAM"/>
</dbReference>
<evidence type="ECO:0000256" key="1">
    <source>
        <dbReference type="ARBA" id="ARBA00001966"/>
    </source>
</evidence>
<dbReference type="Gene3D" id="3.20.20.70">
    <property type="entry name" value="Aldolase class I"/>
    <property type="match status" value="1"/>
</dbReference>
<dbReference type="RefSeq" id="WP_048092733.1">
    <property type="nucleotide sequence ID" value="NZ_CP009552.1"/>
</dbReference>
<dbReference type="GO" id="GO:0046872">
    <property type="term" value="F:metal ion binding"/>
    <property type="evidence" value="ECO:0007669"/>
    <property type="project" value="UniProtKB-KW"/>
</dbReference>
<accession>A0A0A7GIL1</accession>
<evidence type="ECO:0000256" key="2">
    <source>
        <dbReference type="ARBA" id="ARBA00022691"/>
    </source>
</evidence>
<dbReference type="InterPro" id="IPR051198">
    <property type="entry name" value="BchE-like"/>
</dbReference>
<dbReference type="HOGENOM" id="CLU_044464_1_0_2"/>